<evidence type="ECO:0000256" key="1">
    <source>
        <dbReference type="SAM" id="MobiDB-lite"/>
    </source>
</evidence>
<proteinExistence type="evidence at transcript level"/>
<protein>
    <submittedName>
        <fullName evidence="3">Putative secreted protein</fullName>
    </submittedName>
</protein>
<evidence type="ECO:0000256" key="2">
    <source>
        <dbReference type="SAM" id="SignalP"/>
    </source>
</evidence>
<accession>A0A090X814</accession>
<keyword evidence="2" id="KW-0732">Signal</keyword>
<evidence type="ECO:0000313" key="3">
    <source>
        <dbReference type="EMBL" id="JAC92441.1"/>
    </source>
</evidence>
<reference evidence="3" key="1">
    <citation type="journal article" date="2015" name="PLoS Negl. Trop. Dis.">
        <title>Deep Sequencing Analysis of the Ixodes ricinus Haemocytome.</title>
        <authorList>
            <person name="Kotsyfakis M."/>
            <person name="Kopacek P."/>
            <person name="Franta Z."/>
            <person name="Pedra J.H."/>
            <person name="Ribeiro J.M."/>
        </authorList>
    </citation>
    <scope>NUCLEOTIDE SEQUENCE</scope>
</reference>
<sequence length="92" mass="9632">MNSFTLALVSSLLLAMLITTASDKISEPNVEGSGGQSTTRVGECSNPDDCDDRKCCKHDTVEVDMVTVSCSPKPEDGTPCSSKTEYVGPSGV</sequence>
<name>A0A090X814_IXORI</name>
<feature type="region of interest" description="Disordered" evidence="1">
    <location>
        <begin position="72"/>
        <end position="92"/>
    </location>
</feature>
<feature type="signal peptide" evidence="2">
    <location>
        <begin position="1"/>
        <end position="22"/>
    </location>
</feature>
<dbReference type="EMBL" id="GBIH01002269">
    <property type="protein sequence ID" value="JAC92441.1"/>
    <property type="molecule type" value="mRNA"/>
</dbReference>
<organism evidence="3">
    <name type="scientific">Ixodes ricinus</name>
    <name type="common">Common tick</name>
    <name type="synonym">Acarus ricinus</name>
    <dbReference type="NCBI Taxonomy" id="34613"/>
    <lineage>
        <taxon>Eukaryota</taxon>
        <taxon>Metazoa</taxon>
        <taxon>Ecdysozoa</taxon>
        <taxon>Arthropoda</taxon>
        <taxon>Chelicerata</taxon>
        <taxon>Arachnida</taxon>
        <taxon>Acari</taxon>
        <taxon>Parasitiformes</taxon>
        <taxon>Ixodida</taxon>
        <taxon>Ixodoidea</taxon>
        <taxon>Ixodidae</taxon>
        <taxon>Ixodinae</taxon>
        <taxon>Ixodes</taxon>
    </lineage>
</organism>
<feature type="region of interest" description="Disordered" evidence="1">
    <location>
        <begin position="25"/>
        <end position="49"/>
    </location>
</feature>
<dbReference type="AlphaFoldDB" id="A0A090X814"/>
<feature type="chain" id="PRO_5001866915" evidence="2">
    <location>
        <begin position="23"/>
        <end position="92"/>
    </location>
</feature>